<feature type="compositionally biased region" description="Gly residues" evidence="1">
    <location>
        <begin position="679"/>
        <end position="690"/>
    </location>
</feature>
<feature type="compositionally biased region" description="Basic residues" evidence="1">
    <location>
        <begin position="765"/>
        <end position="779"/>
    </location>
</feature>
<dbReference type="GO" id="GO:0003910">
    <property type="term" value="F:DNA ligase (ATP) activity"/>
    <property type="evidence" value="ECO:0007669"/>
    <property type="project" value="UniProtKB-EC"/>
</dbReference>
<feature type="compositionally biased region" description="Basic and acidic residues" evidence="1">
    <location>
        <begin position="517"/>
        <end position="533"/>
    </location>
</feature>
<organism evidence="2">
    <name type="scientific">uncultured Solirubrobacteraceae bacterium</name>
    <dbReference type="NCBI Taxonomy" id="1162706"/>
    <lineage>
        <taxon>Bacteria</taxon>
        <taxon>Bacillati</taxon>
        <taxon>Actinomycetota</taxon>
        <taxon>Thermoleophilia</taxon>
        <taxon>Solirubrobacterales</taxon>
        <taxon>Solirubrobacteraceae</taxon>
        <taxon>environmental samples</taxon>
    </lineage>
</organism>
<protein>
    <submittedName>
        <fullName evidence="2">DNA_ligase_IV_Ku-like</fullName>
        <ecNumber evidence="2">6.5.1.1</ecNumber>
    </submittedName>
</protein>
<dbReference type="AlphaFoldDB" id="A0A6J4SSA1"/>
<evidence type="ECO:0000313" key="2">
    <source>
        <dbReference type="EMBL" id="CAA9503894.1"/>
    </source>
</evidence>
<feature type="region of interest" description="Disordered" evidence="1">
    <location>
        <begin position="1"/>
        <end position="787"/>
    </location>
</feature>
<evidence type="ECO:0000256" key="1">
    <source>
        <dbReference type="SAM" id="MobiDB-lite"/>
    </source>
</evidence>
<feature type="compositionally biased region" description="Basic residues" evidence="1">
    <location>
        <begin position="164"/>
        <end position="192"/>
    </location>
</feature>
<keyword evidence="2" id="KW-0436">Ligase</keyword>
<feature type="compositionally biased region" description="Basic and acidic residues" evidence="1">
    <location>
        <begin position="242"/>
        <end position="257"/>
    </location>
</feature>
<reference evidence="2" key="1">
    <citation type="submission" date="2020-02" db="EMBL/GenBank/DDBJ databases">
        <authorList>
            <person name="Meier V. D."/>
        </authorList>
    </citation>
    <scope>NUCLEOTIDE SEQUENCE</scope>
    <source>
        <strain evidence="2">AVDCRST_MAG13</strain>
    </source>
</reference>
<sequence>GSQARRVRRQARLRGDPRAAGQALPPLREAARTAVRRAGAPRHAPALGPAPGARRRPGLVRRAQRAADRAQAQPPGGPHGGPPAGVPGLPRADPRGLVRGGVHDDLGPRDLRGPQVGGPQDRGPPPWRAGRRPLRALPAERRRILAGGGRQELDDPPHGGGARSGRRAHARPRSAAHARPHGGPAARRRRALGVRDQVGRDPRRPPLRARHPAALHPQPQRGDGRLSRAAAVQPGAEPPPGDPRRRDRGPGRRRDPELLPAPAAHARHVGVRRAAPGARRPGDARPLRRPLARRPSRHGPLVRRAPRPPARARRRRRALDRPRPRRRPRLPGPGRRAGAGARGRGGQAPRLPLRAGAARERLAEGEGHPAPGGRGRRLASRRGAPARPDRRAPGRRLRGGRAALRRPRRHGLHPGRARPPRQDARPARDGRGAGGDPQGGPARAARRGLGDATLARGGGVHGVDAGRRPAPPVLQGPARRQAGGGGGPRDPEGPGAARGGPRGAPEQPGQGALSRGRVHEDRRARVLPGDRARAAAAHGGPAPDAQALSQRRGRQVLLREERPVAPPGLGPDRGDPGHPLRALRGPRDAGVAEQPRRPRAPHADGSRGGHRPPDHDRLRPRPGAGRDDRRVLPRGGLAARDVPGAAPGERGQDERVQGPAGVRAAQPPRRLLRPQQGLLEGGGRAPGGRGARARRLPPAQGPARGQDPRRLEPERPAQDDGLRLLPARPRAPDRLHARDLGRGGRLRARRRPRPAALHLRPGRDPRRRARGPLRGRAVRRPGAAGAV</sequence>
<feature type="non-terminal residue" evidence="2">
    <location>
        <position position="1"/>
    </location>
</feature>
<feature type="compositionally biased region" description="Pro residues" evidence="1">
    <location>
        <begin position="75"/>
        <end position="85"/>
    </location>
</feature>
<feature type="compositionally biased region" description="Basic residues" evidence="1">
    <location>
        <begin position="287"/>
        <end position="329"/>
    </location>
</feature>
<dbReference type="EC" id="6.5.1.1" evidence="2"/>
<feature type="compositionally biased region" description="Basic and acidic residues" evidence="1">
    <location>
        <begin position="420"/>
        <end position="431"/>
    </location>
</feature>
<feature type="compositionally biased region" description="Basic and acidic residues" evidence="1">
    <location>
        <begin position="601"/>
        <end position="631"/>
    </location>
</feature>
<gene>
    <name evidence="2" type="ORF">AVDCRST_MAG13-2417</name>
</gene>
<feature type="compositionally biased region" description="Basic residues" evidence="1">
    <location>
        <begin position="1"/>
        <end position="12"/>
    </location>
</feature>
<feature type="compositionally biased region" description="Low complexity" evidence="1">
    <location>
        <begin position="36"/>
        <end position="52"/>
    </location>
</feature>
<feature type="compositionally biased region" description="Basic residues" evidence="1">
    <location>
        <begin position="53"/>
        <end position="64"/>
    </location>
</feature>
<accession>A0A6J4SSA1</accession>
<feature type="compositionally biased region" description="Low complexity" evidence="1">
    <location>
        <begin position="696"/>
        <end position="705"/>
    </location>
</feature>
<feature type="compositionally biased region" description="Basic and acidic residues" evidence="1">
    <location>
        <begin position="730"/>
        <end position="742"/>
    </location>
</feature>
<feature type="compositionally biased region" description="Basic and acidic residues" evidence="1">
    <location>
        <begin position="92"/>
        <end position="112"/>
    </location>
</feature>
<feature type="compositionally biased region" description="Basic and acidic residues" evidence="1">
    <location>
        <begin position="357"/>
        <end position="367"/>
    </location>
</feature>
<name>A0A6J4SSA1_9ACTN</name>
<feature type="compositionally biased region" description="Basic residues" evidence="1">
    <location>
        <begin position="744"/>
        <end position="753"/>
    </location>
</feature>
<dbReference type="EMBL" id="CADCVO010000386">
    <property type="protein sequence ID" value="CAA9503894.1"/>
    <property type="molecule type" value="Genomic_DNA"/>
</dbReference>
<feature type="compositionally biased region" description="Low complexity" evidence="1">
    <location>
        <begin position="666"/>
        <end position="678"/>
    </location>
</feature>
<feature type="non-terminal residue" evidence="2">
    <location>
        <position position="787"/>
    </location>
</feature>
<feature type="compositionally biased region" description="Low complexity" evidence="1">
    <location>
        <begin position="534"/>
        <end position="547"/>
    </location>
</feature>
<feature type="compositionally biased region" description="Basic and acidic residues" evidence="1">
    <location>
        <begin position="706"/>
        <end position="722"/>
    </location>
</feature>
<proteinExistence type="predicted"/>
<feature type="compositionally biased region" description="Gly residues" evidence="1">
    <location>
        <begin position="335"/>
        <end position="346"/>
    </location>
</feature>
<feature type="compositionally biased region" description="Low complexity" evidence="1">
    <location>
        <begin position="503"/>
        <end position="512"/>
    </location>
</feature>
<feature type="compositionally biased region" description="Low complexity" evidence="1">
    <location>
        <begin position="347"/>
        <end position="356"/>
    </location>
</feature>
<feature type="compositionally biased region" description="Basic residues" evidence="1">
    <location>
        <begin position="393"/>
        <end position="419"/>
    </location>
</feature>